<feature type="non-terminal residue" evidence="1">
    <location>
        <position position="1"/>
    </location>
</feature>
<reference evidence="1" key="1">
    <citation type="submission" date="2018-05" db="EMBL/GenBank/DDBJ databases">
        <authorList>
            <person name="Lanie J.A."/>
            <person name="Ng W.-L."/>
            <person name="Kazmierczak K.M."/>
            <person name="Andrzejewski T.M."/>
            <person name="Davidsen T.M."/>
            <person name="Wayne K.J."/>
            <person name="Tettelin H."/>
            <person name="Glass J.I."/>
            <person name="Rusch D."/>
            <person name="Podicherti R."/>
            <person name="Tsui H.-C.T."/>
            <person name="Winkler M.E."/>
        </authorList>
    </citation>
    <scope>NUCLEOTIDE SEQUENCE</scope>
</reference>
<evidence type="ECO:0008006" key="2">
    <source>
        <dbReference type="Google" id="ProtNLM"/>
    </source>
</evidence>
<organism evidence="1">
    <name type="scientific">marine metagenome</name>
    <dbReference type="NCBI Taxonomy" id="408172"/>
    <lineage>
        <taxon>unclassified sequences</taxon>
        <taxon>metagenomes</taxon>
        <taxon>ecological metagenomes</taxon>
    </lineage>
</organism>
<dbReference type="AlphaFoldDB" id="A0A382VY68"/>
<gene>
    <name evidence="1" type="ORF">METZ01_LOCUS404301</name>
</gene>
<name>A0A382VY68_9ZZZZ</name>
<evidence type="ECO:0000313" key="1">
    <source>
        <dbReference type="EMBL" id="SVD51447.1"/>
    </source>
</evidence>
<protein>
    <recommendedName>
        <fullName evidence="2">DUF91 domain-containing protein</fullName>
    </recommendedName>
</protein>
<dbReference type="EMBL" id="UINC01155539">
    <property type="protein sequence ID" value="SVD51447.1"/>
    <property type="molecule type" value="Genomic_DNA"/>
</dbReference>
<dbReference type="InterPro" id="IPR011856">
    <property type="entry name" value="tRNA_endonuc-like_dom_sf"/>
</dbReference>
<sequence>VPILIKNNEDFNAITSSDYTSERELQEILADNPALLVNETDPPLALVQTEVNLPNTGKADILFVDSSGLPIVVEVKLAKNAESRREIVAQIFDYISSITQFTVDELDDLTDSQLLTAITSLSDKNNSTEQIWKLCSKNLRAGDVRVVLAIDKAPNELVRIVRFVNEKSVLDVRLVELQKFSNDKSKAIIVPNFIVIGEESKTVVKEKRPKRPPEPVFQNILDSYAKIAVNGFETIGNTHNYRQIKILDWPQSIHYEFYSLKYTCGIEI</sequence>
<feature type="non-terminal residue" evidence="1">
    <location>
        <position position="268"/>
    </location>
</feature>
<dbReference type="GO" id="GO:0003676">
    <property type="term" value="F:nucleic acid binding"/>
    <property type="evidence" value="ECO:0007669"/>
    <property type="project" value="InterPro"/>
</dbReference>
<proteinExistence type="predicted"/>
<dbReference type="Gene3D" id="3.40.1350.10">
    <property type="match status" value="1"/>
</dbReference>
<accession>A0A382VY68</accession>